<feature type="non-terminal residue" evidence="1">
    <location>
        <position position="1"/>
    </location>
</feature>
<dbReference type="Pfam" id="PF06585">
    <property type="entry name" value="JHBP"/>
    <property type="match status" value="1"/>
</dbReference>
<proteinExistence type="predicted"/>
<dbReference type="Proteomes" id="UP000292052">
    <property type="component" value="Unassembled WGS sequence"/>
</dbReference>
<dbReference type="PANTHER" id="PTHR11008:SF32">
    <property type="entry name" value="CIRCADIAN CLOCK-CONTROLLED PROTEIN DAYWAKE-RELATED"/>
    <property type="match status" value="1"/>
</dbReference>
<organism evidence="1 2">
    <name type="scientific">Asbolus verrucosus</name>
    <name type="common">Desert ironclad beetle</name>
    <dbReference type="NCBI Taxonomy" id="1661398"/>
    <lineage>
        <taxon>Eukaryota</taxon>
        <taxon>Metazoa</taxon>
        <taxon>Ecdysozoa</taxon>
        <taxon>Arthropoda</taxon>
        <taxon>Hexapoda</taxon>
        <taxon>Insecta</taxon>
        <taxon>Pterygota</taxon>
        <taxon>Neoptera</taxon>
        <taxon>Endopterygota</taxon>
        <taxon>Coleoptera</taxon>
        <taxon>Polyphaga</taxon>
        <taxon>Cucujiformia</taxon>
        <taxon>Tenebrionidae</taxon>
        <taxon>Pimeliinae</taxon>
        <taxon>Asbolus</taxon>
    </lineage>
</organism>
<dbReference type="Gene3D" id="3.15.10.30">
    <property type="entry name" value="Haemolymph juvenile hormone binding protein"/>
    <property type="match status" value="1"/>
</dbReference>
<name>A0A482W3N3_ASBVE</name>
<evidence type="ECO:0000313" key="1">
    <source>
        <dbReference type="EMBL" id="RZC39535.1"/>
    </source>
</evidence>
<dbReference type="InterPro" id="IPR038606">
    <property type="entry name" value="To_sf"/>
</dbReference>
<protein>
    <submittedName>
        <fullName evidence="1">JHBP domain containing protein</fullName>
    </submittedName>
</protein>
<dbReference type="OrthoDB" id="8190514at2759"/>
<comment type="caution">
    <text evidence="1">The sequence shown here is derived from an EMBL/GenBank/DDBJ whole genome shotgun (WGS) entry which is preliminary data.</text>
</comment>
<dbReference type="PANTHER" id="PTHR11008">
    <property type="entry name" value="PROTEIN TAKEOUT-LIKE PROTEIN"/>
    <property type="match status" value="1"/>
</dbReference>
<reference evidence="1 2" key="1">
    <citation type="submission" date="2017-03" db="EMBL/GenBank/DDBJ databases">
        <title>Genome of the blue death feigning beetle - Asbolus verrucosus.</title>
        <authorList>
            <person name="Rider S.D."/>
        </authorList>
    </citation>
    <scope>NUCLEOTIDE SEQUENCE [LARGE SCALE GENOMIC DNA]</scope>
    <source>
        <strain evidence="1">Butters</strain>
        <tissue evidence="1">Head and leg muscle</tissue>
    </source>
</reference>
<dbReference type="EMBL" id="QDEB01033638">
    <property type="protein sequence ID" value="RZC39535.1"/>
    <property type="molecule type" value="Genomic_DNA"/>
</dbReference>
<dbReference type="InterPro" id="IPR010562">
    <property type="entry name" value="Haemolymph_juvenile_hormone-bd"/>
</dbReference>
<dbReference type="AlphaFoldDB" id="A0A482W3N3"/>
<gene>
    <name evidence="1" type="ORF">BDFB_015252</name>
</gene>
<evidence type="ECO:0000313" key="2">
    <source>
        <dbReference type="Proteomes" id="UP000292052"/>
    </source>
</evidence>
<sequence>AKQFYRVVDKKLVWSLENLQAEFENLFDGDKVLGNRINKVINDNWDILFDAGKDSYETVFVKYFAAMFDNVLARASINELFGSP</sequence>
<accession>A0A482W3N3</accession>
<keyword evidence="2" id="KW-1185">Reference proteome</keyword>
<dbReference type="GO" id="GO:0005615">
    <property type="term" value="C:extracellular space"/>
    <property type="evidence" value="ECO:0007669"/>
    <property type="project" value="TreeGrafter"/>
</dbReference>